<name>A0ACC5QYA7_9HYPH</name>
<sequence>MNKFLLMSATALVMIAPSAFAADILPPAPTTNWTAVHIGIGGGAGYNSYDAESNFDIDPWDSAIPSFIGIEGDEGKFYGFGTIEIGADYQFEDTPFVVGVLANYDFNGKSDASASSFAEAEDGFITAEVESELEDTWFVGGRLGFVINDNSLIYGLGGYTWAKGKVKGLNGFQFFQAGDDFGEVDEDDNVDGWTLGAGIEQLLTENISLKIEYRHDFLDSVEWDGAPFDPEWGGVDEDNNADGKVDFSRDTVRAVLSWRFGL</sequence>
<accession>A0ACC5QYA7</accession>
<dbReference type="Proteomes" id="UP000616151">
    <property type="component" value="Unassembled WGS sequence"/>
</dbReference>
<dbReference type="EMBL" id="JAENHL010000004">
    <property type="protein sequence ID" value="MBK1865369.1"/>
    <property type="molecule type" value="Genomic_DNA"/>
</dbReference>
<keyword evidence="2" id="KW-1185">Reference proteome</keyword>
<organism evidence="1 2">
    <name type="scientific">Taklimakanibacter albus</name>
    <dbReference type="NCBI Taxonomy" id="2800327"/>
    <lineage>
        <taxon>Bacteria</taxon>
        <taxon>Pseudomonadati</taxon>
        <taxon>Pseudomonadota</taxon>
        <taxon>Alphaproteobacteria</taxon>
        <taxon>Hyphomicrobiales</taxon>
        <taxon>Aestuariivirgaceae</taxon>
        <taxon>Taklimakanibacter</taxon>
    </lineage>
</organism>
<evidence type="ECO:0000313" key="2">
    <source>
        <dbReference type="Proteomes" id="UP000616151"/>
    </source>
</evidence>
<reference evidence="1" key="1">
    <citation type="submission" date="2021-01" db="EMBL/GenBank/DDBJ databases">
        <authorList>
            <person name="Sun Q."/>
        </authorList>
    </citation>
    <scope>NUCLEOTIDE SEQUENCE</scope>
    <source>
        <strain evidence="1">YIM B02566</strain>
    </source>
</reference>
<evidence type="ECO:0000313" key="1">
    <source>
        <dbReference type="EMBL" id="MBK1865369.1"/>
    </source>
</evidence>
<protein>
    <submittedName>
        <fullName evidence="1">Porin family protein</fullName>
    </submittedName>
</protein>
<gene>
    <name evidence="1" type="ORF">JHL16_03315</name>
</gene>
<proteinExistence type="predicted"/>
<comment type="caution">
    <text evidence="1">The sequence shown here is derived from an EMBL/GenBank/DDBJ whole genome shotgun (WGS) entry which is preliminary data.</text>
</comment>